<reference evidence="7" key="1">
    <citation type="journal article" date="2015" name="Genome Announc.">
        <title>Genome sequence of the AIDS-associated pathogen Penicillium marneffei (ATCC18224) and its near taxonomic relative Talaromyces stipitatus (ATCC10500).</title>
        <authorList>
            <person name="Nierman W.C."/>
            <person name="Fedorova-Abrams N.D."/>
            <person name="Andrianopoulos A."/>
        </authorList>
    </citation>
    <scope>NUCLEOTIDE SEQUENCE [LARGE SCALE GENOMIC DNA]</scope>
    <source>
        <strain evidence="7">ATCC 10500 / CBS 375.48 / QM 6759 / NRRL 1006</strain>
    </source>
</reference>
<evidence type="ECO:0000259" key="5">
    <source>
        <dbReference type="Pfam" id="PF10433"/>
    </source>
</evidence>
<evidence type="ECO:0000313" key="7">
    <source>
        <dbReference type="Proteomes" id="UP000001745"/>
    </source>
</evidence>
<feature type="region of interest" description="Disordered" evidence="3">
    <location>
        <begin position="1"/>
        <end position="33"/>
    </location>
</feature>
<feature type="domain" description="RSE1/DDB1/CPSF1 first beta-propeller" evidence="5">
    <location>
        <begin position="56"/>
        <end position="468"/>
    </location>
</feature>
<evidence type="ECO:0000313" key="6">
    <source>
        <dbReference type="EMBL" id="EED16726.1"/>
    </source>
</evidence>
<name>B8MFJ2_TALSN</name>
<dbReference type="InterPro" id="IPR015943">
    <property type="entry name" value="WD40/YVTN_repeat-like_dom_sf"/>
</dbReference>
<sequence>MAFQASNHGNPTALHPTGFHESVGSDAQRQQASDIMNPSKPRIGLLSQTIVPSPIIKFALPARLRSRRHNDVVFVYERSLLVREIIMDTYLEDVKVNSDFDANVVAAKTVNIDEDSGVKSEIKLDSEWGFLQENRQSDTLPGHILVLTLDSRELLFLYCHNTSPENDMRFVHFRRALPSDVSISERFGRHLAVDPRSRAVAVAAPTDFFGVFMLKPQEELRLQLKEGSLSPIAEVCSRVSFILPFFSHKTTQERFYRLEGHILFMDFLYPSEEQNDTIILQLIVARGPDTHAVSYIWDTKKGIRQARSKPVIHQLPDFCRLPNLLIPLTKSSSFLLVTPSFIVFVPNALGSKLKISKHRCYDLISNSPSIWAKWARPYRHSKYDKSHDDVFLCREDGRLTYVEIDNKGNLGTINVIGQLDCDVDAAFDTIDFNHPNHGGDLLIAAGNTGHGGLFIQIARQNPTCVQRFVNWAPVFDTVIVPPVQRDASNEVHIMENVNNDLKIYVCSASSSNSGAVYEFRHGNEAQIGMIISLEDFPAAQSIWVIPDMTQEGTYFLISDPMSSVLMHLSRNEGDDGEDIYAVDGSDLALDLSVHTLAAGHTLTGVLVQVTPNTVRSMLLNKSHLNCVSNFPLEQTAFVATVNEESGLVAVVLRSEQGITIQVGKVMLNDDSLNIDFTGTTVDVGYEPISITAETLKDATYVFVGTSDGRIAYYRIEQNEMVRVGEYMLVLPYEHISKAIESITLVDWVKTGKAVIYCGLRSGLLVALDVVFETMSINQCIETRFGQTAVRLLKKESSILVTCGMGFWCISDIRIGNASDFDLQRIWITDQNNSTYTQKSIEGFTIVNSSQSPSSNTLGGSLVCISDKQLLVCSLDSRAKAVPRMIELPGTVNRIEYSAHLKCLVVAYITTELEKDSAPDPDTSIVKRYMRPHLNFLTFDTSNSHLLSYQHNLESLGSSQSQKPVGSSGERITCILDWIPETGGHKYHFLVIGTARKTQEQKGRVVFLNAKRNPTNSEQIDCSLKYIHSFDGPVRAVAAYGDSTVMVAAGNDIIPIAPRLPNDGEQWAASARFKLTSPGVSITVRGSLLYVSTARESLVILQVVNKKLELYAQDGVRHESLSHQYMGGDHKLTLVSHRGGTISAFSESGVTDMDKIISPAVAEAHLPLSIIRLNAFGDPSLRSPSSSSSVVYGTTMDGAIYRISILTEKEWRLLRFIQNLCSMDPTISPLLSAQKRRWTWADIEPQVKKPSSMHVDGDILSRLLPKGTDYLRRMLHSDQEEAASVHSDAAAVIPLPRTYIEFFNNLSDDVFVDGIAERDRLDHLMTWLRGLLRHRF</sequence>
<dbReference type="InterPro" id="IPR018846">
    <property type="entry name" value="Beta-prop_RSE1/DDB1/CPSF1_1st"/>
</dbReference>
<dbReference type="PhylomeDB" id="B8MFJ2"/>
<evidence type="ECO:0000256" key="1">
    <source>
        <dbReference type="ARBA" id="ARBA00004123"/>
    </source>
</evidence>
<dbReference type="InterPro" id="IPR050358">
    <property type="entry name" value="RSE1/DDB1/CFT1"/>
</dbReference>
<dbReference type="InterPro" id="IPR004871">
    <property type="entry name" value="RSE1/DDB1/CPSF1_C"/>
</dbReference>
<dbReference type="GeneID" id="8109056"/>
<gene>
    <name evidence="6" type="ORF">TSTA_018000</name>
</gene>
<dbReference type="InterPro" id="IPR036322">
    <property type="entry name" value="WD40_repeat_dom_sf"/>
</dbReference>
<proteinExistence type="predicted"/>
<dbReference type="eggNOG" id="ENOG502QVPZ">
    <property type="taxonomic scope" value="Eukaryota"/>
</dbReference>
<dbReference type="Gene3D" id="2.130.10.10">
    <property type="entry name" value="YVTN repeat-like/Quinoprotein amine dehydrogenase"/>
    <property type="match status" value="2"/>
</dbReference>
<evidence type="ECO:0000259" key="4">
    <source>
        <dbReference type="Pfam" id="PF03178"/>
    </source>
</evidence>
<dbReference type="PANTHER" id="PTHR10644">
    <property type="entry name" value="DNA REPAIR/RNA PROCESSING CPSF FAMILY"/>
    <property type="match status" value="1"/>
</dbReference>
<evidence type="ECO:0008006" key="8">
    <source>
        <dbReference type="Google" id="ProtNLM"/>
    </source>
</evidence>
<evidence type="ECO:0000256" key="2">
    <source>
        <dbReference type="ARBA" id="ARBA00023242"/>
    </source>
</evidence>
<dbReference type="STRING" id="441959.B8MFJ2"/>
<dbReference type="SUPFAM" id="SSF50978">
    <property type="entry name" value="WD40 repeat-like"/>
    <property type="match status" value="1"/>
</dbReference>
<protein>
    <recommendedName>
        <fullName evidence="8">Cleavage/polyadenylation specificity factor A subunit N-terminal domain-containing protein</fullName>
    </recommendedName>
</protein>
<dbReference type="InParanoid" id="B8MFJ2"/>
<dbReference type="RefSeq" id="XP_002483960.1">
    <property type="nucleotide sequence ID" value="XM_002483915.1"/>
</dbReference>
<dbReference type="GO" id="GO:0006397">
    <property type="term" value="P:mRNA processing"/>
    <property type="evidence" value="ECO:0007669"/>
    <property type="project" value="UniProtKB-KW"/>
</dbReference>
<feature type="compositionally biased region" description="Polar residues" evidence="3">
    <location>
        <begin position="1"/>
        <end position="10"/>
    </location>
</feature>
<dbReference type="HOGENOM" id="CLU_003539_0_0_1"/>
<dbReference type="GO" id="GO:0003676">
    <property type="term" value="F:nucleic acid binding"/>
    <property type="evidence" value="ECO:0007669"/>
    <property type="project" value="InterPro"/>
</dbReference>
<feature type="domain" description="RSE1/DDB1/CPSF1 C-terminal" evidence="4">
    <location>
        <begin position="981"/>
        <end position="1262"/>
    </location>
</feature>
<dbReference type="OMA" id="ARDHPRC"/>
<dbReference type="Pfam" id="PF03178">
    <property type="entry name" value="CPSF_A"/>
    <property type="match status" value="1"/>
</dbReference>
<dbReference type="Pfam" id="PF10433">
    <property type="entry name" value="Beta-prop_RSE1_1st"/>
    <property type="match status" value="1"/>
</dbReference>
<evidence type="ECO:0000256" key="3">
    <source>
        <dbReference type="SAM" id="MobiDB-lite"/>
    </source>
</evidence>
<keyword evidence="2" id="KW-0539">Nucleus</keyword>
<organism evidence="6 7">
    <name type="scientific">Talaromyces stipitatus (strain ATCC 10500 / CBS 375.48 / QM 6759 / NRRL 1006)</name>
    <name type="common">Penicillium stipitatum</name>
    <dbReference type="NCBI Taxonomy" id="441959"/>
    <lineage>
        <taxon>Eukaryota</taxon>
        <taxon>Fungi</taxon>
        <taxon>Dikarya</taxon>
        <taxon>Ascomycota</taxon>
        <taxon>Pezizomycotina</taxon>
        <taxon>Eurotiomycetes</taxon>
        <taxon>Eurotiomycetidae</taxon>
        <taxon>Eurotiales</taxon>
        <taxon>Trichocomaceae</taxon>
        <taxon>Talaromyces</taxon>
        <taxon>Talaromyces sect. Talaromyces</taxon>
    </lineage>
</organism>
<keyword evidence="7" id="KW-1185">Reference proteome</keyword>
<dbReference type="OrthoDB" id="20774at2759"/>
<comment type="subcellular location">
    <subcellularLocation>
        <location evidence="1">Nucleus</location>
    </subcellularLocation>
</comment>
<dbReference type="EMBL" id="EQ962656">
    <property type="protein sequence ID" value="EED16726.1"/>
    <property type="molecule type" value="Genomic_DNA"/>
</dbReference>
<dbReference type="VEuPathDB" id="FungiDB:TSTA_018000"/>
<accession>B8MFJ2</accession>
<dbReference type="GO" id="GO:0005634">
    <property type="term" value="C:nucleus"/>
    <property type="evidence" value="ECO:0007669"/>
    <property type="project" value="UniProtKB-SubCell"/>
</dbReference>
<dbReference type="Proteomes" id="UP000001745">
    <property type="component" value="Unassembled WGS sequence"/>
</dbReference>